<dbReference type="InterPro" id="IPR049179">
    <property type="entry name" value="T2SSK_SAM-like_2nd"/>
</dbReference>
<dbReference type="InterPro" id="IPR049031">
    <property type="entry name" value="T2SSK_SAM-like_1st"/>
</dbReference>
<evidence type="ECO:0000256" key="8">
    <source>
        <dbReference type="ARBA" id="ARBA00022989"/>
    </source>
</evidence>
<dbReference type="InterPro" id="IPR005628">
    <property type="entry name" value="GspK"/>
</dbReference>
<name>A0ABV7FTN2_9ALTE</name>
<proteinExistence type="inferred from homology"/>
<feature type="region of interest" description="Disordered" evidence="10">
    <location>
        <begin position="130"/>
        <end position="170"/>
    </location>
</feature>
<keyword evidence="7" id="KW-0653">Protein transport</keyword>
<dbReference type="Pfam" id="PF03934">
    <property type="entry name" value="T2SSK"/>
    <property type="match status" value="1"/>
</dbReference>
<dbReference type="InterPro" id="IPR045584">
    <property type="entry name" value="Pilin-like"/>
</dbReference>
<evidence type="ECO:0000256" key="6">
    <source>
        <dbReference type="ARBA" id="ARBA00022692"/>
    </source>
</evidence>
<evidence type="ECO:0000259" key="13">
    <source>
        <dbReference type="Pfam" id="PF21687"/>
    </source>
</evidence>
<dbReference type="NCBIfam" id="NF037980">
    <property type="entry name" value="T2SS_GspK"/>
    <property type="match status" value="1"/>
</dbReference>
<evidence type="ECO:0000256" key="3">
    <source>
        <dbReference type="ARBA" id="ARBA00022448"/>
    </source>
</evidence>
<dbReference type="PANTHER" id="PTHR38831:SF1">
    <property type="entry name" value="TYPE II SECRETION SYSTEM PROTEIN K-RELATED"/>
    <property type="match status" value="1"/>
</dbReference>
<comment type="similarity">
    <text evidence="2">Belongs to the GSP K family.</text>
</comment>
<evidence type="ECO:0000259" key="12">
    <source>
        <dbReference type="Pfam" id="PF03934"/>
    </source>
</evidence>
<dbReference type="Gene3D" id="3.30.1300.30">
    <property type="entry name" value="GSPII I/J protein-like"/>
    <property type="match status" value="1"/>
</dbReference>
<keyword evidence="6 11" id="KW-0812">Transmembrane</keyword>
<evidence type="ECO:0000256" key="2">
    <source>
        <dbReference type="ARBA" id="ARBA00007246"/>
    </source>
</evidence>
<evidence type="ECO:0000256" key="11">
    <source>
        <dbReference type="SAM" id="Phobius"/>
    </source>
</evidence>
<dbReference type="Proteomes" id="UP001595478">
    <property type="component" value="Unassembled WGS sequence"/>
</dbReference>
<evidence type="ECO:0000256" key="10">
    <source>
        <dbReference type="SAM" id="MobiDB-lite"/>
    </source>
</evidence>
<dbReference type="InterPro" id="IPR038072">
    <property type="entry name" value="GspK_central_sf"/>
</dbReference>
<comment type="caution">
    <text evidence="14">The sequence shown here is derived from an EMBL/GenBank/DDBJ whole genome shotgun (WGS) entry which is preliminary data.</text>
</comment>
<keyword evidence="9 11" id="KW-0472">Membrane</keyword>
<feature type="compositionally biased region" description="Low complexity" evidence="10">
    <location>
        <begin position="141"/>
        <end position="166"/>
    </location>
</feature>
<evidence type="ECO:0000256" key="1">
    <source>
        <dbReference type="ARBA" id="ARBA00004533"/>
    </source>
</evidence>
<feature type="transmembrane region" description="Helical" evidence="11">
    <location>
        <begin position="21"/>
        <end position="42"/>
    </location>
</feature>
<evidence type="ECO:0000256" key="5">
    <source>
        <dbReference type="ARBA" id="ARBA00022519"/>
    </source>
</evidence>
<keyword evidence="15" id="KW-1185">Reference proteome</keyword>
<dbReference type="SUPFAM" id="SSF54523">
    <property type="entry name" value="Pili subunits"/>
    <property type="match status" value="1"/>
</dbReference>
<evidence type="ECO:0000313" key="14">
    <source>
        <dbReference type="EMBL" id="MFC3122633.1"/>
    </source>
</evidence>
<dbReference type="EMBL" id="JBHRSW010000029">
    <property type="protein sequence ID" value="MFC3122633.1"/>
    <property type="molecule type" value="Genomic_DNA"/>
</dbReference>
<reference evidence="15" key="1">
    <citation type="journal article" date="2019" name="Int. J. Syst. Evol. Microbiol.">
        <title>The Global Catalogue of Microorganisms (GCM) 10K type strain sequencing project: providing services to taxonomists for standard genome sequencing and annotation.</title>
        <authorList>
            <consortium name="The Broad Institute Genomics Platform"/>
            <consortium name="The Broad Institute Genome Sequencing Center for Infectious Disease"/>
            <person name="Wu L."/>
            <person name="Ma J."/>
        </authorList>
    </citation>
    <scope>NUCLEOTIDE SEQUENCE [LARGE SCALE GENOMIC DNA]</scope>
    <source>
        <strain evidence="15">KCTC 52473</strain>
    </source>
</reference>
<dbReference type="RefSeq" id="WP_376920759.1">
    <property type="nucleotide sequence ID" value="NZ_JBHRSW010000029.1"/>
</dbReference>
<dbReference type="Pfam" id="PF21687">
    <property type="entry name" value="T2SSK_1st"/>
    <property type="match status" value="1"/>
</dbReference>
<evidence type="ECO:0000256" key="7">
    <source>
        <dbReference type="ARBA" id="ARBA00022927"/>
    </source>
</evidence>
<protein>
    <submittedName>
        <fullName evidence="14">Type II secretion system minor pseudopilin GspK</fullName>
    </submittedName>
</protein>
<evidence type="ECO:0000256" key="4">
    <source>
        <dbReference type="ARBA" id="ARBA00022475"/>
    </source>
</evidence>
<dbReference type="PANTHER" id="PTHR38831">
    <property type="entry name" value="TYPE II SECRETION SYSTEM PROTEIN K"/>
    <property type="match status" value="1"/>
</dbReference>
<dbReference type="Gene3D" id="1.10.40.60">
    <property type="entry name" value="EpsJ-like"/>
    <property type="match status" value="2"/>
</dbReference>
<dbReference type="PIRSF" id="PIRSF002786">
    <property type="entry name" value="XcpX"/>
    <property type="match status" value="1"/>
</dbReference>
<evidence type="ECO:0000256" key="9">
    <source>
        <dbReference type="ARBA" id="ARBA00023136"/>
    </source>
</evidence>
<keyword evidence="8 11" id="KW-1133">Transmembrane helix</keyword>
<gene>
    <name evidence="14" type="primary">gspK</name>
    <name evidence="14" type="ORF">ACFOHL_13490</name>
</gene>
<evidence type="ECO:0000313" key="15">
    <source>
        <dbReference type="Proteomes" id="UP001595478"/>
    </source>
</evidence>
<keyword evidence="5" id="KW-0997">Cell inner membrane</keyword>
<feature type="domain" description="T2SS protein K first SAM-like" evidence="13">
    <location>
        <begin position="118"/>
        <end position="271"/>
    </location>
</feature>
<sequence>MSNSTCFRQRHYKACRKQSKSQAGVALIVVLLIVALVSILAMQMTSRLQLNIARTSNIKNNNQAYWYALGAEQFAKQSLLELVSLSADNINLNQPWAQDFEYPVDGGVIKAKITDMQSCFNLNGVLPDADPNQVDAGSAPTNNQANTGEANNNPNNNQTTNQQNQTPSRDAGFSLTQAAKDALNTLLSHYVEDSLAVDTVRDSLIDWIDADDFQSDFGAEAANYESLPQPYAAANDMLANTSELRLINGVDELLRRGWLRELLPQVCVIPERNFKLNVNTVSEESAIVLAALLGVSVDEANQIISSRPEDGFADRQNFLDLPEVSALSLRASQANWFDVTTRYFKLYTQSSFDNGAQFSMATVFKVNEDNTSIRVISREFGGI</sequence>
<keyword evidence="3" id="KW-0813">Transport</keyword>
<accession>A0ABV7FTN2</accession>
<keyword evidence="4" id="KW-1003">Cell membrane</keyword>
<comment type="subcellular location">
    <subcellularLocation>
        <location evidence="1">Cell inner membrane</location>
    </subcellularLocation>
</comment>
<feature type="domain" description="T2SS protein K second SAM-like" evidence="12">
    <location>
        <begin position="276"/>
        <end position="339"/>
    </location>
</feature>
<organism evidence="14 15">
    <name type="scientific">Agaribacter flavus</name>
    <dbReference type="NCBI Taxonomy" id="1902781"/>
    <lineage>
        <taxon>Bacteria</taxon>
        <taxon>Pseudomonadati</taxon>
        <taxon>Pseudomonadota</taxon>
        <taxon>Gammaproteobacteria</taxon>
        <taxon>Alteromonadales</taxon>
        <taxon>Alteromonadaceae</taxon>
        <taxon>Agaribacter</taxon>
    </lineage>
</organism>
<dbReference type="SUPFAM" id="SSF158544">
    <property type="entry name" value="GspK insert domain-like"/>
    <property type="match status" value="2"/>
</dbReference>